<dbReference type="PANTHER" id="PTHR42879:SF2">
    <property type="entry name" value="3-OXOACYL-[ACYL-CARRIER-PROTEIN] REDUCTASE FABG"/>
    <property type="match status" value="1"/>
</dbReference>
<dbReference type="PANTHER" id="PTHR42879">
    <property type="entry name" value="3-OXOACYL-(ACYL-CARRIER-PROTEIN) REDUCTASE"/>
    <property type="match status" value="1"/>
</dbReference>
<dbReference type="Gene3D" id="3.40.50.720">
    <property type="entry name" value="NAD(P)-binding Rossmann-like Domain"/>
    <property type="match status" value="1"/>
</dbReference>
<dbReference type="InterPro" id="IPR002347">
    <property type="entry name" value="SDR_fam"/>
</dbReference>
<reference evidence="4" key="1">
    <citation type="submission" date="2019-03" db="EMBL/GenBank/DDBJ databases">
        <title>Aquabacterium pictum sp.nov., the first bacteriochlorophyll a-containing freshwater bacterium in the genus Aquabacterium of the class Betaproteobacteria.</title>
        <authorList>
            <person name="Hirose S."/>
            <person name="Tank M."/>
            <person name="Hara E."/>
            <person name="Tamaki H."/>
            <person name="Takaichi S."/>
            <person name="Haruta S."/>
            <person name="Hanada S."/>
        </authorList>
    </citation>
    <scope>NUCLEOTIDE SEQUENCE [LARGE SCALE GENOMIC DNA]</scope>
    <source>
        <strain evidence="4">W35</strain>
    </source>
</reference>
<dbReference type="Proteomes" id="UP000301751">
    <property type="component" value="Unassembled WGS sequence"/>
</dbReference>
<dbReference type="SMART" id="SM00822">
    <property type="entry name" value="PKS_KR"/>
    <property type="match status" value="1"/>
</dbReference>
<dbReference type="PRINTS" id="PR00081">
    <property type="entry name" value="GDHRDH"/>
</dbReference>
<dbReference type="PRINTS" id="PR00080">
    <property type="entry name" value="SDRFAMILY"/>
</dbReference>
<sequence>MTAFTSATPPATPRPGRLAGRRVLITGASRGIGQAIALRYAEEGARLCLAATTLDGLANTRAQAEARGAEVLALALDVADRAAVQVMIDTMVARLGGIDVLVNNAGVYHAATLLDTTPEDFDRVMQVNLYGAFHVLQLSLRQMRTQGAGKVVNIASTAGKGGSMNQSAYNASKHALVGLTRCAAVELGPLGICINAICPGFVETDMLQNFSAHSAITGLSFEQILANGKARVPLRRFLQPQEIAHLAVYLGSAESDGMTGQSILLDGGMLMV</sequence>
<dbReference type="Pfam" id="PF13561">
    <property type="entry name" value="adh_short_C2"/>
    <property type="match status" value="1"/>
</dbReference>
<dbReference type="InterPro" id="IPR050259">
    <property type="entry name" value="SDR"/>
</dbReference>
<dbReference type="InterPro" id="IPR057326">
    <property type="entry name" value="KR_dom"/>
</dbReference>
<keyword evidence="4" id="KW-1185">Reference proteome</keyword>
<feature type="domain" description="Ketoreductase" evidence="2">
    <location>
        <begin position="21"/>
        <end position="200"/>
    </location>
</feature>
<dbReference type="FunFam" id="3.40.50.720:FF:000084">
    <property type="entry name" value="Short-chain dehydrogenase reductase"/>
    <property type="match status" value="1"/>
</dbReference>
<comment type="caution">
    <text evidence="3">The sequence shown here is derived from an EMBL/GenBank/DDBJ whole genome shotgun (WGS) entry which is preliminary data.</text>
</comment>
<dbReference type="AlphaFoldDB" id="A0A480ANI2"/>
<dbReference type="InterPro" id="IPR036291">
    <property type="entry name" value="NAD(P)-bd_dom_sf"/>
</dbReference>
<evidence type="ECO:0000313" key="3">
    <source>
        <dbReference type="EMBL" id="GCL62963.1"/>
    </source>
</evidence>
<accession>A0A480ANI2</accession>
<dbReference type="CDD" id="cd05233">
    <property type="entry name" value="SDR_c"/>
    <property type="match status" value="1"/>
</dbReference>
<organism evidence="3 4">
    <name type="scientific">Pseudaquabacterium pictum</name>
    <dbReference type="NCBI Taxonomy" id="2315236"/>
    <lineage>
        <taxon>Bacteria</taxon>
        <taxon>Pseudomonadati</taxon>
        <taxon>Pseudomonadota</taxon>
        <taxon>Betaproteobacteria</taxon>
        <taxon>Burkholderiales</taxon>
        <taxon>Sphaerotilaceae</taxon>
        <taxon>Pseudaquabacterium</taxon>
    </lineage>
</organism>
<proteinExistence type="inferred from homology"/>
<gene>
    <name evidence="3" type="primary">fabG-2</name>
    <name evidence="3" type="ORF">AQPW35_20440</name>
</gene>
<evidence type="ECO:0000313" key="4">
    <source>
        <dbReference type="Proteomes" id="UP000301751"/>
    </source>
</evidence>
<comment type="similarity">
    <text evidence="1">Belongs to the short-chain dehydrogenases/reductases (SDR) family.</text>
</comment>
<dbReference type="RefSeq" id="WP_162520753.1">
    <property type="nucleotide sequence ID" value="NZ_BJCL01000004.1"/>
</dbReference>
<dbReference type="GO" id="GO:0032787">
    <property type="term" value="P:monocarboxylic acid metabolic process"/>
    <property type="evidence" value="ECO:0007669"/>
    <property type="project" value="UniProtKB-ARBA"/>
</dbReference>
<dbReference type="PROSITE" id="PS00061">
    <property type="entry name" value="ADH_SHORT"/>
    <property type="match status" value="1"/>
</dbReference>
<dbReference type="NCBIfam" id="NF005559">
    <property type="entry name" value="PRK07231.1"/>
    <property type="match status" value="1"/>
</dbReference>
<evidence type="ECO:0000256" key="1">
    <source>
        <dbReference type="ARBA" id="ARBA00006484"/>
    </source>
</evidence>
<evidence type="ECO:0000259" key="2">
    <source>
        <dbReference type="SMART" id="SM00822"/>
    </source>
</evidence>
<dbReference type="InterPro" id="IPR020904">
    <property type="entry name" value="Sc_DH/Rdtase_CS"/>
</dbReference>
<name>A0A480ANI2_9BURK</name>
<protein>
    <submittedName>
        <fullName evidence="3">Beta-ketoacyl-ACP reductase</fullName>
    </submittedName>
</protein>
<dbReference type="SUPFAM" id="SSF51735">
    <property type="entry name" value="NAD(P)-binding Rossmann-fold domains"/>
    <property type="match status" value="1"/>
</dbReference>
<dbReference type="EMBL" id="BJCL01000004">
    <property type="protein sequence ID" value="GCL62963.1"/>
    <property type="molecule type" value="Genomic_DNA"/>
</dbReference>